<reference evidence="2 4" key="1">
    <citation type="submission" date="2016-10" db="EMBL/GenBank/DDBJ databases">
        <authorList>
            <person name="de Groot N.N."/>
        </authorList>
    </citation>
    <scope>NUCLEOTIDE SEQUENCE [LARGE SCALE GENOMIC DNA]</scope>
    <source>
        <strain evidence="2 4">CDM_5</strain>
    </source>
</reference>
<evidence type="ECO:0000313" key="5">
    <source>
        <dbReference type="Proteomes" id="UP001058330"/>
    </source>
</evidence>
<keyword evidence="5" id="KW-1185">Reference proteome</keyword>
<proteinExistence type="predicted"/>
<reference evidence="3" key="2">
    <citation type="submission" date="2021-07" db="EMBL/GenBank/DDBJ databases">
        <title>Studies on halocins as antimicrobial molecules from haloarchaea.</title>
        <authorList>
            <person name="Kumar S."/>
            <person name="Khare S.K."/>
        </authorList>
    </citation>
    <scope>NUCLEOTIDE SEQUENCE</scope>
    <source>
        <strain evidence="3">NCIM 5678</strain>
        <plasmid evidence="3">pHl5678-2</plasmid>
    </source>
</reference>
<evidence type="ECO:0000313" key="3">
    <source>
        <dbReference type="EMBL" id="UVE52355.1"/>
    </source>
</evidence>
<dbReference type="RefSeq" id="WP_007541002.1">
    <property type="nucleotide sequence ID" value="NZ_CP078065.1"/>
</dbReference>
<keyword evidence="3" id="KW-0614">Plasmid</keyword>
<gene>
    <name evidence="3" type="ORF">KU306_18690</name>
    <name evidence="2" type="ORF">SAMN04488691_10495</name>
</gene>
<dbReference type="InterPro" id="IPR002744">
    <property type="entry name" value="MIP18-like"/>
</dbReference>
<feature type="domain" description="MIP18 family-like" evidence="1">
    <location>
        <begin position="40"/>
        <end position="111"/>
    </location>
</feature>
<dbReference type="PANTHER" id="PTHR42831">
    <property type="entry name" value="FE-S PROTEIN MATURATION AUXILIARY FACTOR YITW"/>
    <property type="match status" value="1"/>
</dbReference>
<dbReference type="PANTHER" id="PTHR42831:SF1">
    <property type="entry name" value="FE-S PROTEIN MATURATION AUXILIARY FACTOR YITW"/>
    <property type="match status" value="1"/>
</dbReference>
<dbReference type="InterPro" id="IPR034904">
    <property type="entry name" value="FSCA_dom_sf"/>
</dbReference>
<dbReference type="SUPFAM" id="SSF117916">
    <property type="entry name" value="Fe-S cluster assembly (FSCA) domain-like"/>
    <property type="match status" value="1"/>
</dbReference>
<evidence type="ECO:0000313" key="4">
    <source>
        <dbReference type="Proteomes" id="UP000183894"/>
    </source>
</evidence>
<accession>A0A1H7PHP2</accession>
<dbReference type="GeneID" id="74530991"/>
<protein>
    <submittedName>
        <fullName evidence="3">Metal-sulfur cluster assembly factor</fullName>
    </submittedName>
    <submittedName>
        <fullName evidence="2">Phenylacetate-CoA oxygenase, PaaJ subunit</fullName>
    </submittedName>
</protein>
<dbReference type="OrthoDB" id="371709at2157"/>
<dbReference type="Pfam" id="PF01883">
    <property type="entry name" value="FeS_assembly_P"/>
    <property type="match status" value="1"/>
</dbReference>
<dbReference type="Proteomes" id="UP001058330">
    <property type="component" value="Plasmid pHl5678-2"/>
</dbReference>
<sequence length="141" mass="15418">MSSEFDPDPTEAQYCAHTDYSEGTAHEELPATGEGAVGIERDVWDALYTVEDPEMPISIVDLGLIYAVGVESETGEARIDMTLTYTGCPARNMLRDDIRSAVEAVEGVEDVLINLVWSPAWSTAMVTEQGRDDLRDFGLSV</sequence>
<dbReference type="NCBIfam" id="NF041868">
    <property type="entry name" value="paad_haloarch"/>
    <property type="match status" value="1"/>
</dbReference>
<dbReference type="AlphaFoldDB" id="A0A1H7PHP2"/>
<name>A0A1H7PHP2_HALLR</name>
<dbReference type="Proteomes" id="UP000183894">
    <property type="component" value="Unassembled WGS sequence"/>
</dbReference>
<evidence type="ECO:0000313" key="2">
    <source>
        <dbReference type="EMBL" id="SEL35129.1"/>
    </source>
</evidence>
<organism evidence="2 4">
    <name type="scientific">Haloferax larsenii</name>
    <dbReference type="NCBI Taxonomy" id="302484"/>
    <lineage>
        <taxon>Archaea</taxon>
        <taxon>Methanobacteriati</taxon>
        <taxon>Methanobacteriota</taxon>
        <taxon>Stenosarchaea group</taxon>
        <taxon>Halobacteria</taxon>
        <taxon>Halobacteriales</taxon>
        <taxon>Haloferacaceae</taxon>
        <taxon>Haloferax</taxon>
    </lineage>
</organism>
<dbReference type="EMBL" id="FOAD01000004">
    <property type="protein sequence ID" value="SEL35129.1"/>
    <property type="molecule type" value="Genomic_DNA"/>
</dbReference>
<dbReference type="InterPro" id="IPR052339">
    <property type="entry name" value="Fe-S_Maturation_MIP18"/>
</dbReference>
<dbReference type="Gene3D" id="3.30.300.130">
    <property type="entry name" value="Fe-S cluster assembly (FSCA)"/>
    <property type="match status" value="1"/>
</dbReference>
<dbReference type="EMBL" id="CP078065">
    <property type="protein sequence ID" value="UVE52355.1"/>
    <property type="molecule type" value="Genomic_DNA"/>
</dbReference>
<evidence type="ECO:0000259" key="1">
    <source>
        <dbReference type="Pfam" id="PF01883"/>
    </source>
</evidence>
<geneLocation type="plasmid" evidence="3 5">
    <name>pHl5678-2</name>
</geneLocation>